<evidence type="ECO:0000313" key="7">
    <source>
        <dbReference type="Proteomes" id="UP001497383"/>
    </source>
</evidence>
<dbReference type="InterPro" id="IPR029021">
    <property type="entry name" value="Prot-tyrosine_phosphatase-like"/>
</dbReference>
<dbReference type="PROSITE" id="PS00383">
    <property type="entry name" value="TYR_PHOSPHATASE_1"/>
    <property type="match status" value="1"/>
</dbReference>
<dbReference type="Proteomes" id="UP001497383">
    <property type="component" value="Chromosome 8"/>
</dbReference>
<dbReference type="PANTHER" id="PTHR12305">
    <property type="entry name" value="PHOSPHATASE WITH HOMOLOGY TO TENSIN"/>
    <property type="match status" value="1"/>
</dbReference>
<name>A0ABP0ZUI7_9ASCO</name>
<dbReference type="EC" id="3.1.3.67" evidence="1"/>
<dbReference type="RefSeq" id="XP_066832965.1">
    <property type="nucleotide sequence ID" value="XM_066976425.1"/>
</dbReference>
<evidence type="ECO:0000259" key="4">
    <source>
        <dbReference type="PROSITE" id="PS50056"/>
    </source>
</evidence>
<proteinExistence type="predicted"/>
<feature type="domain" description="Phosphatase tensin-type" evidence="5">
    <location>
        <begin position="19"/>
        <end position="199"/>
    </location>
</feature>
<gene>
    <name evidence="6" type="ORF">LODBEIA_P60270</name>
</gene>
<organism evidence="6 7">
    <name type="scientific">Lodderomyces beijingensis</name>
    <dbReference type="NCBI Taxonomy" id="1775926"/>
    <lineage>
        <taxon>Eukaryota</taxon>
        <taxon>Fungi</taxon>
        <taxon>Dikarya</taxon>
        <taxon>Ascomycota</taxon>
        <taxon>Saccharomycotina</taxon>
        <taxon>Pichiomycetes</taxon>
        <taxon>Debaryomycetaceae</taxon>
        <taxon>Candida/Lodderomyces clade</taxon>
        <taxon>Lodderomyces</taxon>
    </lineage>
</organism>
<evidence type="ECO:0000313" key="6">
    <source>
        <dbReference type="EMBL" id="CAK9442284.1"/>
    </source>
</evidence>
<dbReference type="GeneID" id="92211223"/>
<accession>A0ABP0ZUI7</accession>
<dbReference type="PANTHER" id="PTHR12305:SF81">
    <property type="entry name" value="PHOSPHATIDYLINOSITOL 3,4,5-TRISPHOSPHATE 3-PHOSPHATASE AND DUAL-SPECIFICITY PROTEIN PHOSPHATASE PTEN"/>
    <property type="match status" value="1"/>
</dbReference>
<reference evidence="6 7" key="1">
    <citation type="submission" date="2024-03" db="EMBL/GenBank/DDBJ databases">
        <authorList>
            <person name="Brejova B."/>
        </authorList>
    </citation>
    <scope>NUCLEOTIDE SEQUENCE [LARGE SCALE GENOMIC DNA]</scope>
    <source>
        <strain evidence="6 7">CBS 14171</strain>
    </source>
</reference>
<dbReference type="InterPro" id="IPR003595">
    <property type="entry name" value="Tyr_Pase_cat"/>
</dbReference>
<dbReference type="CDD" id="cd14497">
    <property type="entry name" value="PTP_PTEN-like"/>
    <property type="match status" value="1"/>
</dbReference>
<evidence type="ECO:0000259" key="5">
    <source>
        <dbReference type="PROSITE" id="PS51181"/>
    </source>
</evidence>
<feature type="domain" description="Tyrosine specific protein phosphatases" evidence="4">
    <location>
        <begin position="106"/>
        <end position="171"/>
    </location>
</feature>
<evidence type="ECO:0000259" key="3">
    <source>
        <dbReference type="PROSITE" id="PS50055"/>
    </source>
</evidence>
<dbReference type="InterPro" id="IPR051281">
    <property type="entry name" value="Dual-spec_lipid-protein_phosph"/>
</dbReference>
<dbReference type="Pfam" id="PF00102">
    <property type="entry name" value="Y_phosphatase"/>
    <property type="match status" value="1"/>
</dbReference>
<dbReference type="Gene3D" id="3.90.190.10">
    <property type="entry name" value="Protein tyrosine phosphatase superfamily"/>
    <property type="match status" value="1"/>
</dbReference>
<dbReference type="PROSITE" id="PS50056">
    <property type="entry name" value="TYR_PHOSPHATASE_2"/>
    <property type="match status" value="1"/>
</dbReference>
<evidence type="ECO:0000256" key="2">
    <source>
        <dbReference type="ARBA" id="ARBA00022801"/>
    </source>
</evidence>
<dbReference type="InterPro" id="IPR016130">
    <property type="entry name" value="Tyr_Pase_AS"/>
</dbReference>
<dbReference type="InterPro" id="IPR000242">
    <property type="entry name" value="PTP_cat"/>
</dbReference>
<dbReference type="SMART" id="SM00404">
    <property type="entry name" value="PTPc_motif"/>
    <property type="match status" value="1"/>
</dbReference>
<dbReference type="PROSITE" id="PS50055">
    <property type="entry name" value="TYR_PHOSPHATASE_PTP"/>
    <property type="match status" value="1"/>
</dbReference>
<dbReference type="SUPFAM" id="SSF52799">
    <property type="entry name" value="(Phosphotyrosine protein) phosphatases II"/>
    <property type="match status" value="1"/>
</dbReference>
<protein>
    <recommendedName>
        <fullName evidence="1">phosphatidylinositol-3,4,5-trisphosphate 3-phosphatase</fullName>
        <ecNumber evidence="1">3.1.3.67</ecNumber>
    </recommendedName>
</protein>
<dbReference type="EMBL" id="OZ022412">
    <property type="protein sequence ID" value="CAK9442284.1"/>
    <property type="molecule type" value="Genomic_DNA"/>
</dbReference>
<evidence type="ECO:0000256" key="1">
    <source>
        <dbReference type="ARBA" id="ARBA00013015"/>
    </source>
</evidence>
<feature type="domain" description="Tyrosine-protein phosphatase" evidence="3">
    <location>
        <begin position="91"/>
        <end position="189"/>
    </location>
</feature>
<keyword evidence="7" id="KW-1185">Reference proteome</keyword>
<dbReference type="PROSITE" id="PS51181">
    <property type="entry name" value="PPASE_TENSIN"/>
    <property type="match status" value="1"/>
</dbReference>
<dbReference type="InterPro" id="IPR000387">
    <property type="entry name" value="Tyr_Pase_dom"/>
</dbReference>
<sequence length="364" mass="41999">MQLIKSLIRSVIAMPKIPHYCPDLHLKLDLSYITPQIIVSSAPTTTYIESWYRYPLSDLLTYLNHTHGDEWRFYNFRGEEAGYVDEDVDGRVHHYPFPDHFPPSFEIMISCVADIHEFINGGGGGRVVVLHCKAGKGRSGTLCCAYLMYERVMSGRSVDVEEVVREYTRKRMKVFGGAGVSILSQRRYLGYFERYLLSMQRDMWRMWGRDYMEWRESGVEYRVAEVVFRGLRVDQMGFSLSDYVVVEDGEGRENTVVNTLIVESVRGCGGCGGRGRDGGDDDVSFEFEQRVSVGPDVMIRVERLCYLWFNIYFEVGQEAKVAEFTWDEFDGFKGTRHRGNQLFDSVEIHFELEMGEKEARVGLK</sequence>
<keyword evidence="2" id="KW-0378">Hydrolase</keyword>
<dbReference type="InterPro" id="IPR029023">
    <property type="entry name" value="Tensin_phosphatase"/>
</dbReference>